<keyword evidence="1" id="KW-0732">Signal</keyword>
<sequence length="167" mass="16896">MDRRRFLTNSALGLAGAATMGFALPAHAVTGSSTIVELAAATPDLSTLVTAVQAAGLVDALSGPGALTVFAPTNAAFAALPHGVLDGLLADTAALTEVLTYHVSGSYYPAEALLGQRGRVPTLQGGFINVDATGSGVHLNGNTRVTTPDVFASNGVVHIIDRVLLPH</sequence>
<dbReference type="SMART" id="SM00554">
    <property type="entry name" value="FAS1"/>
    <property type="match status" value="1"/>
</dbReference>
<dbReference type="AlphaFoldDB" id="A0AA48GZN9"/>
<protein>
    <submittedName>
        <fullName evidence="3">Beta-Ig-H3/fasciclin</fullName>
    </submittedName>
</protein>
<evidence type="ECO:0000256" key="1">
    <source>
        <dbReference type="SAM" id="SignalP"/>
    </source>
</evidence>
<dbReference type="PANTHER" id="PTHR10900">
    <property type="entry name" value="PERIOSTIN-RELATED"/>
    <property type="match status" value="1"/>
</dbReference>
<dbReference type="Pfam" id="PF02469">
    <property type="entry name" value="Fasciclin"/>
    <property type="match status" value="1"/>
</dbReference>
<evidence type="ECO:0000313" key="4">
    <source>
        <dbReference type="Proteomes" id="UP001337723"/>
    </source>
</evidence>
<evidence type="ECO:0000259" key="2">
    <source>
        <dbReference type="PROSITE" id="PS50213"/>
    </source>
</evidence>
<dbReference type="SUPFAM" id="SSF82153">
    <property type="entry name" value="FAS1 domain"/>
    <property type="match status" value="1"/>
</dbReference>
<proteinExistence type="predicted"/>
<reference evidence="3 4" key="1">
    <citation type="submission" date="2023-01" db="EMBL/GenBank/DDBJ databases">
        <title>Complete genome sequence of Roseicyclus marinus strain Dej080120_10.</title>
        <authorList>
            <person name="Ueki S."/>
            <person name="Maruyama F."/>
        </authorList>
    </citation>
    <scope>NUCLEOTIDE SEQUENCE [LARGE SCALE GENOMIC DNA]</scope>
    <source>
        <strain evidence="3 4">Dej080120_10</strain>
    </source>
</reference>
<dbReference type="InterPro" id="IPR000782">
    <property type="entry name" value="FAS1_domain"/>
</dbReference>
<accession>A0AA48GZN9</accession>
<dbReference type="RefSeq" id="WP_338273363.1">
    <property type="nucleotide sequence ID" value="NZ_AP027266.1"/>
</dbReference>
<dbReference type="GO" id="GO:0005615">
    <property type="term" value="C:extracellular space"/>
    <property type="evidence" value="ECO:0007669"/>
    <property type="project" value="TreeGrafter"/>
</dbReference>
<feature type="signal peptide" evidence="1">
    <location>
        <begin position="1"/>
        <end position="28"/>
    </location>
</feature>
<keyword evidence="4" id="KW-1185">Reference proteome</keyword>
<dbReference type="PANTHER" id="PTHR10900:SF77">
    <property type="entry name" value="FI19380P1"/>
    <property type="match status" value="1"/>
</dbReference>
<dbReference type="KEGG" id="rmai:MACH21_00610"/>
<dbReference type="Gene3D" id="2.30.180.10">
    <property type="entry name" value="FAS1 domain"/>
    <property type="match status" value="1"/>
</dbReference>
<dbReference type="FunFam" id="2.30.180.10:FF:000032">
    <property type="entry name" value="Fasciclin domain-containing protein, putative"/>
    <property type="match status" value="1"/>
</dbReference>
<dbReference type="EMBL" id="AP027266">
    <property type="protein sequence ID" value="BDW83884.1"/>
    <property type="molecule type" value="Genomic_DNA"/>
</dbReference>
<gene>
    <name evidence="3" type="ORF">MACH21_00610</name>
</gene>
<dbReference type="PROSITE" id="PS50213">
    <property type="entry name" value="FAS1"/>
    <property type="match status" value="1"/>
</dbReference>
<dbReference type="InterPro" id="IPR050904">
    <property type="entry name" value="Adhesion/Biosynth-related"/>
</dbReference>
<dbReference type="InterPro" id="IPR006311">
    <property type="entry name" value="TAT_signal"/>
</dbReference>
<dbReference type="InterPro" id="IPR036378">
    <property type="entry name" value="FAS1_dom_sf"/>
</dbReference>
<dbReference type="PROSITE" id="PS51318">
    <property type="entry name" value="TAT"/>
    <property type="match status" value="1"/>
</dbReference>
<organism evidence="3 4">
    <name type="scientific">Roseicyclus marinus</name>
    <dbReference type="NCBI Taxonomy" id="2161673"/>
    <lineage>
        <taxon>Bacteria</taxon>
        <taxon>Pseudomonadati</taxon>
        <taxon>Pseudomonadota</taxon>
        <taxon>Alphaproteobacteria</taxon>
        <taxon>Rhodobacterales</taxon>
        <taxon>Roseobacteraceae</taxon>
        <taxon>Roseicyclus</taxon>
    </lineage>
</organism>
<feature type="chain" id="PRO_5047001549" evidence="1">
    <location>
        <begin position="29"/>
        <end position="167"/>
    </location>
</feature>
<name>A0AA48GZN9_9RHOB</name>
<evidence type="ECO:0000313" key="3">
    <source>
        <dbReference type="EMBL" id="BDW83884.1"/>
    </source>
</evidence>
<dbReference type="Proteomes" id="UP001337723">
    <property type="component" value="Chromosome"/>
</dbReference>
<feature type="domain" description="FAS1" evidence="2">
    <location>
        <begin position="32"/>
        <end position="164"/>
    </location>
</feature>